<dbReference type="InterPro" id="IPR051678">
    <property type="entry name" value="AGP_Transferase"/>
</dbReference>
<dbReference type="Pfam" id="PF01636">
    <property type="entry name" value="APH"/>
    <property type="match status" value="1"/>
</dbReference>
<evidence type="ECO:0000313" key="2">
    <source>
        <dbReference type="EMBL" id="KAF5319236.1"/>
    </source>
</evidence>
<dbReference type="OrthoDB" id="2906425at2759"/>
<dbReference type="PANTHER" id="PTHR21310:SF54">
    <property type="entry name" value="AMINOGLYCOSIDE PHOSPHOTRANSFERASE DOMAIN-CONTAINING PROTEIN"/>
    <property type="match status" value="1"/>
</dbReference>
<dbReference type="AlphaFoldDB" id="A0A8H5B9M2"/>
<protein>
    <recommendedName>
        <fullName evidence="1">Aminoglycoside phosphotransferase domain-containing protein</fullName>
    </recommendedName>
</protein>
<reference evidence="2 3" key="1">
    <citation type="journal article" date="2020" name="ISME J.">
        <title>Uncovering the hidden diversity of litter-decomposition mechanisms in mushroom-forming fungi.</title>
        <authorList>
            <person name="Floudas D."/>
            <person name="Bentzer J."/>
            <person name="Ahren D."/>
            <person name="Johansson T."/>
            <person name="Persson P."/>
            <person name="Tunlid A."/>
        </authorList>
    </citation>
    <scope>NUCLEOTIDE SEQUENCE [LARGE SCALE GENOMIC DNA]</scope>
    <source>
        <strain evidence="2 3">CBS 101986</strain>
    </source>
</reference>
<sequence>MLKRNQNVISLMTKHLETMCQSAELRLHSNLYVLVSIPVWINIHSIPFTGQTRTLPCAMNRCTEKISSPSNFVLSVSMLPRDPTMFFGNWPHAKKLPTPAQIRASAFDSPVMTLYASPNCQRILHFPELGLIIKHGERTTIAEGQTLWALSKFCPEVRTPTVYGWCKDDDEVFIYMSYIDGVTLDSRLEALGENELMDVAQQLAQMLASIRRLRQPPENTFIGSPDHGPVHDQIWWQAKPVSAFSSVKEFNDALFAFAEGLPQFPEHKIYQDFRTSFLDSASIRFTHTDLSPNNIIMSSTGTEVMGIIDWQESGWYPDHWEYVKARYIASTEWDNLSTWSCIPMCVNLRH</sequence>
<dbReference type="Gene3D" id="3.90.1200.10">
    <property type="match status" value="1"/>
</dbReference>
<comment type="caution">
    <text evidence="2">The sequence shown here is derived from an EMBL/GenBank/DDBJ whole genome shotgun (WGS) entry which is preliminary data.</text>
</comment>
<gene>
    <name evidence="2" type="ORF">D9619_008701</name>
</gene>
<accession>A0A8H5B9M2</accession>
<dbReference type="PANTHER" id="PTHR21310">
    <property type="entry name" value="AMINOGLYCOSIDE PHOSPHOTRANSFERASE-RELATED-RELATED"/>
    <property type="match status" value="1"/>
</dbReference>
<dbReference type="SUPFAM" id="SSF56112">
    <property type="entry name" value="Protein kinase-like (PK-like)"/>
    <property type="match status" value="1"/>
</dbReference>
<dbReference type="InterPro" id="IPR002575">
    <property type="entry name" value="Aminoglycoside_PTrfase"/>
</dbReference>
<proteinExistence type="predicted"/>
<evidence type="ECO:0000259" key="1">
    <source>
        <dbReference type="Pfam" id="PF01636"/>
    </source>
</evidence>
<name>A0A8H5B9M2_9AGAR</name>
<dbReference type="InterPro" id="IPR011009">
    <property type="entry name" value="Kinase-like_dom_sf"/>
</dbReference>
<organism evidence="2 3">
    <name type="scientific">Psilocybe cf. subviscida</name>
    <dbReference type="NCBI Taxonomy" id="2480587"/>
    <lineage>
        <taxon>Eukaryota</taxon>
        <taxon>Fungi</taxon>
        <taxon>Dikarya</taxon>
        <taxon>Basidiomycota</taxon>
        <taxon>Agaricomycotina</taxon>
        <taxon>Agaricomycetes</taxon>
        <taxon>Agaricomycetidae</taxon>
        <taxon>Agaricales</taxon>
        <taxon>Agaricineae</taxon>
        <taxon>Strophariaceae</taxon>
        <taxon>Psilocybe</taxon>
    </lineage>
</organism>
<dbReference type="EMBL" id="JAACJJ010000029">
    <property type="protein sequence ID" value="KAF5319236.1"/>
    <property type="molecule type" value="Genomic_DNA"/>
</dbReference>
<dbReference type="Proteomes" id="UP000567179">
    <property type="component" value="Unassembled WGS sequence"/>
</dbReference>
<evidence type="ECO:0000313" key="3">
    <source>
        <dbReference type="Proteomes" id="UP000567179"/>
    </source>
</evidence>
<keyword evidence="3" id="KW-1185">Reference proteome</keyword>
<feature type="domain" description="Aminoglycoside phosphotransferase" evidence="1">
    <location>
        <begin position="153"/>
        <end position="326"/>
    </location>
</feature>